<evidence type="ECO:0000256" key="1">
    <source>
        <dbReference type="SAM" id="MobiDB-lite"/>
    </source>
</evidence>
<feature type="region of interest" description="Disordered" evidence="1">
    <location>
        <begin position="41"/>
        <end position="99"/>
    </location>
</feature>
<reference evidence="3 4" key="1">
    <citation type="submission" date="2024-03" db="EMBL/GenBank/DDBJ databases">
        <title>Inconsistent identification of Apilactobacillus kunkeei-related strains obtained by well-developed overall genome related indices.</title>
        <authorList>
            <person name="Maeno S."/>
            <person name="Endo A."/>
        </authorList>
    </citation>
    <scope>NUCLEOTIDE SEQUENCE [LARGE SCALE GENOMIC DNA]</scope>
    <source>
        <strain evidence="3 4">20H-10</strain>
    </source>
</reference>
<organism evidence="3 4">
    <name type="scientific">Apilactobacillus apinorum</name>
    <dbReference type="NCBI Taxonomy" id="1218495"/>
    <lineage>
        <taxon>Bacteria</taxon>
        <taxon>Bacillati</taxon>
        <taxon>Bacillota</taxon>
        <taxon>Bacilli</taxon>
        <taxon>Lactobacillales</taxon>
        <taxon>Lactobacillaceae</taxon>
        <taxon>Apilactobacillus</taxon>
    </lineage>
</organism>
<dbReference type="PROSITE" id="PS51257">
    <property type="entry name" value="PROKAR_LIPOPROTEIN"/>
    <property type="match status" value="1"/>
</dbReference>
<feature type="compositionally biased region" description="Low complexity" evidence="1">
    <location>
        <begin position="72"/>
        <end position="97"/>
    </location>
</feature>
<dbReference type="InterPro" id="IPR005046">
    <property type="entry name" value="DUF285"/>
</dbReference>
<keyword evidence="2" id="KW-0472">Membrane</keyword>
<dbReference type="NCBIfam" id="TIGR02167">
    <property type="entry name" value="Liste_lipo_26"/>
    <property type="match status" value="1"/>
</dbReference>
<keyword evidence="2" id="KW-0812">Transmembrane</keyword>
<feature type="region of interest" description="Disordered" evidence="1">
    <location>
        <begin position="510"/>
        <end position="587"/>
    </location>
</feature>
<gene>
    <name evidence="3" type="ORF">AP20H10_07880</name>
</gene>
<keyword evidence="4" id="KW-1185">Reference proteome</keyword>
<accession>A0ABP9ZHZ6</accession>
<dbReference type="Proteomes" id="UP001438112">
    <property type="component" value="Unassembled WGS sequence"/>
</dbReference>
<evidence type="ECO:0000313" key="3">
    <source>
        <dbReference type="EMBL" id="GAA6114425.1"/>
    </source>
</evidence>
<feature type="compositionally biased region" description="Polar residues" evidence="1">
    <location>
        <begin position="41"/>
        <end position="55"/>
    </location>
</feature>
<protein>
    <recommendedName>
        <fullName evidence="5">Gram-positive cocci surface proteins LPxTG domain-containing protein</fullName>
    </recommendedName>
</protein>
<evidence type="ECO:0000256" key="2">
    <source>
        <dbReference type="SAM" id="Phobius"/>
    </source>
</evidence>
<sequence length="620" mass="69254">MNKKQRRILNHQRLLTTLFLSIPLLTAIGCNQYSASADSVDKTNVSQMMPSSDNQPDVKFDQNNAENKESENNQNDNNQSLKSSNDNSNNLSDSNSKGHWGTANYTLKDGVLTLGSSDDGTPGVFDSPRYFDSNEVKKIVISRPIKFNNFASQIFAYFPELTDIEGLNNIDATQLTDADGMFEYDPKLTQVDISGWRTPNLTSSSYMFSFDDSLQTININNFDMRNVTNMEGFIYHDKNLKDVIGQEKINAPKVVYMGYFFSYLPKIKRIDLPELSTPVAQQMYLDFASDDALSSLNIPKLELTGDFVNNNIVNYTDEMIDKSGGVNNVPSNLRQLVFGPKMSKIDVIQTVNGNDDVTYRIDDNGKVTAVNKPINNNWFERKIKLIDSKTHKQVGPYLLAQGVKNELIPISLPDRYRVSSSNTNMVKIPDHLDLDGTQTITIDPVFNVNVQLVDGEKVIASHDYQASDDDVIDSSAILPSGYHFINSHVINADPHTPIVKLSVSDYPVSPVVPVNPHDDNQPTIDNHTNNSGEPVSPSKPVSPKQHHKTTPIKHNKRVQSKRTANSMISDSSKQYAKDANKQNQLPPTGQSDYIGAKLLGILLVICSLVMRLFVRKLNRK</sequence>
<evidence type="ECO:0008006" key="5">
    <source>
        <dbReference type="Google" id="ProtNLM"/>
    </source>
</evidence>
<feature type="compositionally biased region" description="Basic and acidic residues" evidence="1">
    <location>
        <begin position="56"/>
        <end position="71"/>
    </location>
</feature>
<keyword evidence="2" id="KW-1133">Transmembrane helix</keyword>
<feature type="compositionally biased region" description="Low complexity" evidence="1">
    <location>
        <begin position="534"/>
        <end position="543"/>
    </location>
</feature>
<feature type="compositionally biased region" description="Basic residues" evidence="1">
    <location>
        <begin position="544"/>
        <end position="560"/>
    </location>
</feature>
<dbReference type="EMBL" id="BAABVV010000033">
    <property type="protein sequence ID" value="GAA6114425.1"/>
    <property type="molecule type" value="Genomic_DNA"/>
</dbReference>
<proteinExistence type="predicted"/>
<name>A0ABP9ZHZ6_9LACO</name>
<evidence type="ECO:0000313" key="4">
    <source>
        <dbReference type="Proteomes" id="UP001438112"/>
    </source>
</evidence>
<dbReference type="InterPro" id="IPR011889">
    <property type="entry name" value="Liste_lipo_26"/>
</dbReference>
<dbReference type="RefSeq" id="WP_353317926.1">
    <property type="nucleotide sequence ID" value="NZ_BAABVV010000033.1"/>
</dbReference>
<feature type="compositionally biased region" description="Polar residues" evidence="1">
    <location>
        <begin position="523"/>
        <end position="533"/>
    </location>
</feature>
<comment type="caution">
    <text evidence="3">The sequence shown here is derived from an EMBL/GenBank/DDBJ whole genome shotgun (WGS) entry which is preliminary data.</text>
</comment>
<feature type="transmembrane region" description="Helical" evidence="2">
    <location>
        <begin position="593"/>
        <end position="614"/>
    </location>
</feature>
<dbReference type="Pfam" id="PF03382">
    <property type="entry name" value="DUF285"/>
    <property type="match status" value="1"/>
</dbReference>
<feature type="compositionally biased region" description="Polar residues" evidence="1">
    <location>
        <begin position="561"/>
        <end position="574"/>
    </location>
</feature>